<accession>A0ABR2RZT1</accession>
<protein>
    <submittedName>
        <fullName evidence="3">Uncharacterized protein</fullName>
    </submittedName>
</protein>
<name>A0ABR2RZT1_9ROSI</name>
<keyword evidence="4" id="KW-1185">Reference proteome</keyword>
<feature type="compositionally biased region" description="Polar residues" evidence="2">
    <location>
        <begin position="33"/>
        <end position="45"/>
    </location>
</feature>
<gene>
    <name evidence="3" type="ORF">V6N11_001286</name>
</gene>
<proteinExistence type="predicted"/>
<sequence length="160" mass="18645">MEYLVNNFTRFMESEKEKSKHESKKKMMKEPQRVQSSNKRGSSSKKAYVATWSDEEDSIENEVAHLCFMALQEGEVTSNSSNLNSYTFDELQDAYDELVYEFKASFSKNKKLVSKLKTENDLLLKTNLEFEARIKDFELEVSNLQKLASKLRKRSSKRDG</sequence>
<evidence type="ECO:0000313" key="3">
    <source>
        <dbReference type="EMBL" id="KAK9018308.1"/>
    </source>
</evidence>
<evidence type="ECO:0000256" key="1">
    <source>
        <dbReference type="SAM" id="Coils"/>
    </source>
</evidence>
<reference evidence="3 4" key="1">
    <citation type="journal article" date="2024" name="G3 (Bethesda)">
        <title>Genome assembly of Hibiscus sabdariffa L. provides insights into metabolisms of medicinal natural products.</title>
        <authorList>
            <person name="Kim T."/>
        </authorList>
    </citation>
    <scope>NUCLEOTIDE SEQUENCE [LARGE SCALE GENOMIC DNA]</scope>
    <source>
        <strain evidence="3">TK-2024</strain>
        <tissue evidence="3">Old leaves</tissue>
    </source>
</reference>
<comment type="caution">
    <text evidence="3">The sequence shown here is derived from an EMBL/GenBank/DDBJ whole genome shotgun (WGS) entry which is preliminary data.</text>
</comment>
<evidence type="ECO:0000313" key="4">
    <source>
        <dbReference type="Proteomes" id="UP001396334"/>
    </source>
</evidence>
<feature type="coiled-coil region" evidence="1">
    <location>
        <begin position="127"/>
        <end position="154"/>
    </location>
</feature>
<dbReference type="Proteomes" id="UP001396334">
    <property type="component" value="Unassembled WGS sequence"/>
</dbReference>
<keyword evidence="1" id="KW-0175">Coiled coil</keyword>
<organism evidence="3 4">
    <name type="scientific">Hibiscus sabdariffa</name>
    <name type="common">roselle</name>
    <dbReference type="NCBI Taxonomy" id="183260"/>
    <lineage>
        <taxon>Eukaryota</taxon>
        <taxon>Viridiplantae</taxon>
        <taxon>Streptophyta</taxon>
        <taxon>Embryophyta</taxon>
        <taxon>Tracheophyta</taxon>
        <taxon>Spermatophyta</taxon>
        <taxon>Magnoliopsida</taxon>
        <taxon>eudicotyledons</taxon>
        <taxon>Gunneridae</taxon>
        <taxon>Pentapetalae</taxon>
        <taxon>rosids</taxon>
        <taxon>malvids</taxon>
        <taxon>Malvales</taxon>
        <taxon>Malvaceae</taxon>
        <taxon>Malvoideae</taxon>
        <taxon>Hibiscus</taxon>
    </lineage>
</organism>
<dbReference type="EMBL" id="JBBPBN010000019">
    <property type="protein sequence ID" value="KAK9018308.1"/>
    <property type="molecule type" value="Genomic_DNA"/>
</dbReference>
<evidence type="ECO:0000256" key="2">
    <source>
        <dbReference type="SAM" id="MobiDB-lite"/>
    </source>
</evidence>
<feature type="region of interest" description="Disordered" evidence="2">
    <location>
        <begin position="1"/>
        <end position="45"/>
    </location>
</feature>